<gene>
    <name evidence="2" type="ORF">D0436_22270</name>
</gene>
<dbReference type="RefSeq" id="WP_208660785.1">
    <property type="nucleotide sequence ID" value="NZ_CP076856.1"/>
</dbReference>
<organism evidence="2">
    <name type="scientific">Shewanella decolorationis</name>
    <dbReference type="NCBI Taxonomy" id="256839"/>
    <lineage>
        <taxon>Bacteria</taxon>
        <taxon>Pseudomonadati</taxon>
        <taxon>Pseudomonadota</taxon>
        <taxon>Gammaproteobacteria</taxon>
        <taxon>Alteromonadales</taxon>
        <taxon>Shewanellaceae</taxon>
        <taxon>Shewanella</taxon>
    </lineage>
</organism>
<reference evidence="2" key="1">
    <citation type="journal article" date="2019" name="Ecotoxicol. Environ. Saf.">
        <title>Microbial characterization of heavy metal resistant bacterial strains isolated from an electroplating wastewater treatment plant.</title>
        <authorList>
            <person name="Cai X."/>
            <person name="Zheng X."/>
            <person name="Zhang D."/>
            <person name="Iqbal W."/>
            <person name="Liu C."/>
            <person name="Yang B."/>
            <person name="Zhao X."/>
            <person name="Lu X."/>
            <person name="Mao Y."/>
        </authorList>
    </citation>
    <scope>NUCLEOTIDE SEQUENCE [LARGE SCALE GENOMIC DNA]</scope>
    <source>
        <strain evidence="2">Ni1-3</strain>
    </source>
</reference>
<dbReference type="SUPFAM" id="SSF141072">
    <property type="entry name" value="CalX-like"/>
    <property type="match status" value="1"/>
</dbReference>
<proteinExistence type="predicted"/>
<dbReference type="InterPro" id="IPR038081">
    <property type="entry name" value="CalX-like_sf"/>
</dbReference>
<dbReference type="EMBL" id="CP031775">
    <property type="protein sequence ID" value="QDZ92957.1"/>
    <property type="molecule type" value="Genomic_DNA"/>
</dbReference>
<evidence type="ECO:0008006" key="3">
    <source>
        <dbReference type="Google" id="ProtNLM"/>
    </source>
</evidence>
<dbReference type="AlphaFoldDB" id="A0A5B8R3L1"/>
<protein>
    <recommendedName>
        <fullName evidence="3">GlyGly-CTERM sorting domain-containing protein</fullName>
    </recommendedName>
</protein>
<feature type="region of interest" description="Disordered" evidence="1">
    <location>
        <begin position="492"/>
        <end position="516"/>
    </location>
</feature>
<feature type="compositionally biased region" description="Low complexity" evidence="1">
    <location>
        <begin position="492"/>
        <end position="513"/>
    </location>
</feature>
<sequence>MGLMASGERKANLCLLERNRCYPQTLILNYSIVLYKDVSLKYKMLSLAITVSLAGPIHASELPMLLDRPADSIPLDRSIETKLKQAGGSPSIIAKAVALSAANININADAENAEINCKPYPRGKYSQTLVQDCTTVPVDLSKTVADVIFFYHPRWMEQMPSKGQAFKAIREEIATTNRVLAQNTPAQLKLVAFEEPTFAGYRDFEVALYGGEEKYQELLAVGLDEVPNSFDAYNNRSSSYTYQGEKWTKYYYGAEGMLNLSWNYLPFYLSGRMGIETLPEDTKMLLDYSPDIEIYGRLAEPEYSDFEKTLCGSAGFNAAQLTSHGVNTCPNTVVHEIGYVYLADHDLAHRNTDNIAKFKRATDSPCDGGYTVMTWQSSPDTKLYYSSPEVIVNGSVCGDESLSFVVSRNGDLSKSASVKVFIDNAVTLLDSDFIDVKFAAGESTKSVVVSIIDNASTAENSSLVAELVTPRLLKVTGSTMAITINNDDVLPVVTPPTTSTTPTTPTTPEPESSSGGGSLGYISLVFLALARRLRK</sequence>
<accession>A0A5B8R3L1</accession>
<name>A0A5B8R3L1_9GAMM</name>
<dbReference type="Gene3D" id="2.60.40.2030">
    <property type="match status" value="1"/>
</dbReference>
<evidence type="ECO:0000256" key="1">
    <source>
        <dbReference type="SAM" id="MobiDB-lite"/>
    </source>
</evidence>
<evidence type="ECO:0000313" key="2">
    <source>
        <dbReference type="EMBL" id="QDZ92957.1"/>
    </source>
</evidence>